<evidence type="ECO:0000313" key="3">
    <source>
        <dbReference type="EMBL" id="TDX01488.1"/>
    </source>
</evidence>
<evidence type="ECO:0000256" key="2">
    <source>
        <dbReference type="SAM" id="Phobius"/>
    </source>
</evidence>
<evidence type="ECO:0000256" key="1">
    <source>
        <dbReference type="SAM" id="MobiDB-lite"/>
    </source>
</evidence>
<proteinExistence type="predicted"/>
<dbReference type="RefSeq" id="WP_133994065.1">
    <property type="nucleotide sequence ID" value="NZ_SODV01000001.1"/>
</dbReference>
<keyword evidence="2" id="KW-0472">Membrane</keyword>
<organism evidence="3 4">
    <name type="scientific">Dinghuibacter silviterrae</name>
    <dbReference type="NCBI Taxonomy" id="1539049"/>
    <lineage>
        <taxon>Bacteria</taxon>
        <taxon>Pseudomonadati</taxon>
        <taxon>Bacteroidota</taxon>
        <taxon>Chitinophagia</taxon>
        <taxon>Chitinophagales</taxon>
        <taxon>Chitinophagaceae</taxon>
        <taxon>Dinghuibacter</taxon>
    </lineage>
</organism>
<name>A0A4R8DU90_9BACT</name>
<dbReference type="Proteomes" id="UP000294498">
    <property type="component" value="Unassembled WGS sequence"/>
</dbReference>
<feature type="transmembrane region" description="Helical" evidence="2">
    <location>
        <begin position="12"/>
        <end position="32"/>
    </location>
</feature>
<dbReference type="AlphaFoldDB" id="A0A4R8DU90"/>
<keyword evidence="2" id="KW-0812">Transmembrane</keyword>
<sequence length="313" mass="34357">MATEKQRKKRVVLTAIAVGGAGVLGYFGYQFWKKRTLQRAASASASSEDENYFTPMTIPRNDPIAISPSPSDSITPIKKKTSAISWPTDTTPSDFPLHQGSRGEKVRLLQKALQGKLGKSAPAKFKADGIFGPITASALRKAGLPTTVDESTYNVVTAQVQSDSSSLGTDLYNATEAGDYPKVLSLLKKMSSTSDYSAANETFKSNRLGNVHQTIVNGLLHTFTSDDQQQAIKFQFLRIGLQYDGNKWSLSGLGGLPIITIEPATIWVTARRRVSVPPRVVLGNEVGKRLDYTLFENQGRYYLVPTRCVRYVW</sequence>
<protein>
    <submittedName>
        <fullName evidence="3">Uncharacterized protein</fullName>
    </submittedName>
</protein>
<evidence type="ECO:0000313" key="4">
    <source>
        <dbReference type="Proteomes" id="UP000294498"/>
    </source>
</evidence>
<dbReference type="EMBL" id="SODV01000001">
    <property type="protein sequence ID" value="TDX01488.1"/>
    <property type="molecule type" value="Genomic_DNA"/>
</dbReference>
<reference evidence="3 4" key="1">
    <citation type="submission" date="2019-03" db="EMBL/GenBank/DDBJ databases">
        <title>Genomic Encyclopedia of Type Strains, Phase IV (KMG-IV): sequencing the most valuable type-strain genomes for metagenomic binning, comparative biology and taxonomic classification.</title>
        <authorList>
            <person name="Goeker M."/>
        </authorList>
    </citation>
    <scope>NUCLEOTIDE SEQUENCE [LARGE SCALE GENOMIC DNA]</scope>
    <source>
        <strain evidence="3 4">DSM 100059</strain>
    </source>
</reference>
<keyword evidence="2" id="KW-1133">Transmembrane helix</keyword>
<dbReference type="OrthoDB" id="4317910at2"/>
<accession>A0A4R8DU90</accession>
<comment type="caution">
    <text evidence="3">The sequence shown here is derived from an EMBL/GenBank/DDBJ whole genome shotgun (WGS) entry which is preliminary data.</text>
</comment>
<gene>
    <name evidence="3" type="ORF">EDB95_2524</name>
</gene>
<feature type="region of interest" description="Disordered" evidence="1">
    <location>
        <begin position="52"/>
        <end position="74"/>
    </location>
</feature>
<feature type="compositionally biased region" description="Low complexity" evidence="1">
    <location>
        <begin position="63"/>
        <end position="74"/>
    </location>
</feature>
<keyword evidence="4" id="KW-1185">Reference proteome</keyword>
<dbReference type="InterPro" id="IPR036366">
    <property type="entry name" value="PGBDSf"/>
</dbReference>
<dbReference type="Gene3D" id="1.10.101.10">
    <property type="entry name" value="PGBD-like superfamily/PGBD"/>
    <property type="match status" value="1"/>
</dbReference>